<evidence type="ECO:0000313" key="1">
    <source>
        <dbReference type="EMBL" id="GHI40926.1"/>
    </source>
</evidence>
<dbReference type="EMBL" id="BNDY01000017">
    <property type="protein sequence ID" value="GHI40926.1"/>
    <property type="molecule type" value="Genomic_DNA"/>
</dbReference>
<name>A0ABQ3QUG9_9ACTN</name>
<organism evidence="1 2">
    <name type="scientific">Streptomyces violascens</name>
    <dbReference type="NCBI Taxonomy" id="67381"/>
    <lineage>
        <taxon>Bacteria</taxon>
        <taxon>Bacillati</taxon>
        <taxon>Actinomycetota</taxon>
        <taxon>Actinomycetes</taxon>
        <taxon>Kitasatosporales</taxon>
        <taxon>Streptomycetaceae</taxon>
        <taxon>Streptomyces</taxon>
    </lineage>
</organism>
<proteinExistence type="predicted"/>
<evidence type="ECO:0000313" key="2">
    <source>
        <dbReference type="Proteomes" id="UP001050808"/>
    </source>
</evidence>
<sequence>MRRRHPPGRDEVSAVRVLLKAIMNTEKTNEIIRNGTMQKSMQAALEALHPEAAYFTAEEGCRTAFIFFDLADPSQIPKIAEPFFLDMGAKVSFAPVMNGEDLEKGLAALG</sequence>
<keyword evidence="2" id="KW-1185">Reference proteome</keyword>
<dbReference type="Proteomes" id="UP001050808">
    <property type="component" value="Unassembled WGS sequence"/>
</dbReference>
<accession>A0ABQ3QUG9</accession>
<comment type="caution">
    <text evidence="1">The sequence shown here is derived from an EMBL/GenBank/DDBJ whole genome shotgun (WGS) entry which is preliminary data.</text>
</comment>
<reference evidence="1" key="1">
    <citation type="submission" date="2024-05" db="EMBL/GenBank/DDBJ databases">
        <title>Whole genome shotgun sequence of Streptomyces violascens NBRC 12920.</title>
        <authorList>
            <person name="Komaki H."/>
            <person name="Tamura T."/>
        </authorList>
    </citation>
    <scope>NUCLEOTIDE SEQUENCE</scope>
    <source>
        <strain evidence="1">NBRC 12920</strain>
    </source>
</reference>
<gene>
    <name evidence="1" type="ORF">Sviol_53340</name>
</gene>
<protein>
    <submittedName>
        <fullName evidence="1">Uncharacterized protein</fullName>
    </submittedName>
</protein>